<evidence type="ECO:0000313" key="3">
    <source>
        <dbReference type="Proteomes" id="UP000006727"/>
    </source>
</evidence>
<accession>A0A2K1KL69</accession>
<keyword evidence="3" id="KW-1185">Reference proteome</keyword>
<protein>
    <submittedName>
        <fullName evidence="1 2">Uncharacterized protein</fullName>
    </submittedName>
</protein>
<evidence type="ECO:0000313" key="2">
    <source>
        <dbReference type="EnsemblPlants" id="Pp3c5_26470V3.1"/>
    </source>
</evidence>
<dbReference type="Pfam" id="PF14223">
    <property type="entry name" value="Retrotran_gag_2"/>
    <property type="match status" value="1"/>
</dbReference>
<reference evidence="1 3" key="2">
    <citation type="journal article" date="2018" name="Plant J.">
        <title>The Physcomitrella patens chromosome-scale assembly reveals moss genome structure and evolution.</title>
        <authorList>
            <person name="Lang D."/>
            <person name="Ullrich K.K."/>
            <person name="Murat F."/>
            <person name="Fuchs J."/>
            <person name="Jenkins J."/>
            <person name="Haas F.B."/>
            <person name="Piednoel M."/>
            <person name="Gundlach H."/>
            <person name="Van Bel M."/>
            <person name="Meyberg R."/>
            <person name="Vives C."/>
            <person name="Morata J."/>
            <person name="Symeonidi A."/>
            <person name="Hiss M."/>
            <person name="Muchero W."/>
            <person name="Kamisugi Y."/>
            <person name="Saleh O."/>
            <person name="Blanc G."/>
            <person name="Decker E.L."/>
            <person name="van Gessel N."/>
            <person name="Grimwood J."/>
            <person name="Hayes R.D."/>
            <person name="Graham S.W."/>
            <person name="Gunter L.E."/>
            <person name="McDaniel S.F."/>
            <person name="Hoernstein S.N.W."/>
            <person name="Larsson A."/>
            <person name="Li F.W."/>
            <person name="Perroud P.F."/>
            <person name="Phillips J."/>
            <person name="Ranjan P."/>
            <person name="Rokshar D.S."/>
            <person name="Rothfels C.J."/>
            <person name="Schneider L."/>
            <person name="Shu S."/>
            <person name="Stevenson D.W."/>
            <person name="Thummler F."/>
            <person name="Tillich M."/>
            <person name="Villarreal Aguilar J.C."/>
            <person name="Widiez T."/>
            <person name="Wong G.K."/>
            <person name="Wymore A."/>
            <person name="Zhang Y."/>
            <person name="Zimmer A.D."/>
            <person name="Quatrano R.S."/>
            <person name="Mayer K.F.X."/>
            <person name="Goodstein D."/>
            <person name="Casacuberta J.M."/>
            <person name="Vandepoele K."/>
            <person name="Reski R."/>
            <person name="Cuming A.C."/>
            <person name="Tuskan G.A."/>
            <person name="Maumus F."/>
            <person name="Salse J."/>
            <person name="Schmutz J."/>
            <person name="Rensing S.A."/>
        </authorList>
    </citation>
    <scope>NUCLEOTIDE SEQUENCE [LARGE SCALE GENOMIC DNA]</scope>
    <source>
        <strain evidence="2 3">cv. Gransden 2004</strain>
    </source>
</reference>
<dbReference type="EMBL" id="ABEU02000005">
    <property type="protein sequence ID" value="PNR54520.1"/>
    <property type="molecule type" value="Genomic_DNA"/>
</dbReference>
<dbReference type="EnsemblPlants" id="Pp3c5_26470V3.1">
    <property type="protein sequence ID" value="Pp3c5_26470V3.1"/>
    <property type="gene ID" value="Pp3c5_26470"/>
</dbReference>
<proteinExistence type="predicted"/>
<name>A0A2K1KL69_PHYPA</name>
<dbReference type="Proteomes" id="UP000006727">
    <property type="component" value="Chromosome 5"/>
</dbReference>
<sequence>MRTILREKKLWHYIYSKEARIIVELGEVTLKMEQERRDKTSILIILSLKDNNIFKARNGAKTLHFSNKLENIKMIKSSTTKNFIKRRKELVVQLASVGDVVLETRFVQIMLGALSKSYNVFF</sequence>
<reference evidence="1 3" key="1">
    <citation type="journal article" date="2008" name="Science">
        <title>The Physcomitrella genome reveals evolutionary insights into the conquest of land by plants.</title>
        <authorList>
            <person name="Rensing S."/>
            <person name="Lang D."/>
            <person name="Zimmer A."/>
            <person name="Terry A."/>
            <person name="Salamov A."/>
            <person name="Shapiro H."/>
            <person name="Nishiyama T."/>
            <person name="Perroud P.-F."/>
            <person name="Lindquist E."/>
            <person name="Kamisugi Y."/>
            <person name="Tanahashi T."/>
            <person name="Sakakibara K."/>
            <person name="Fujita T."/>
            <person name="Oishi K."/>
            <person name="Shin-I T."/>
            <person name="Kuroki Y."/>
            <person name="Toyoda A."/>
            <person name="Suzuki Y."/>
            <person name="Hashimoto A."/>
            <person name="Yamaguchi K."/>
            <person name="Sugano A."/>
            <person name="Kohara Y."/>
            <person name="Fujiyama A."/>
            <person name="Anterola A."/>
            <person name="Aoki S."/>
            <person name="Ashton N."/>
            <person name="Barbazuk W.B."/>
            <person name="Barker E."/>
            <person name="Bennetzen J."/>
            <person name="Bezanilla M."/>
            <person name="Blankenship R."/>
            <person name="Cho S.H."/>
            <person name="Dutcher S."/>
            <person name="Estelle M."/>
            <person name="Fawcett J.A."/>
            <person name="Gundlach H."/>
            <person name="Hanada K."/>
            <person name="Heyl A."/>
            <person name="Hicks K.A."/>
            <person name="Hugh J."/>
            <person name="Lohr M."/>
            <person name="Mayer K."/>
            <person name="Melkozernov A."/>
            <person name="Murata T."/>
            <person name="Nelson D."/>
            <person name="Pils B."/>
            <person name="Prigge M."/>
            <person name="Reiss B."/>
            <person name="Renner T."/>
            <person name="Rombauts S."/>
            <person name="Rushton P."/>
            <person name="Sanderfoot A."/>
            <person name="Schween G."/>
            <person name="Shiu S.-H."/>
            <person name="Stueber K."/>
            <person name="Theodoulou F.L."/>
            <person name="Tu H."/>
            <person name="Van de Peer Y."/>
            <person name="Verrier P.J."/>
            <person name="Waters E."/>
            <person name="Wood A."/>
            <person name="Yang L."/>
            <person name="Cove D."/>
            <person name="Cuming A."/>
            <person name="Hasebe M."/>
            <person name="Lucas S."/>
            <person name="Mishler D.B."/>
            <person name="Reski R."/>
            <person name="Grigoriev I."/>
            <person name="Quatrano R.S."/>
            <person name="Boore J.L."/>
        </authorList>
    </citation>
    <scope>NUCLEOTIDE SEQUENCE [LARGE SCALE GENOMIC DNA]</scope>
    <source>
        <strain evidence="2 3">cv. Gransden 2004</strain>
    </source>
</reference>
<reference evidence="2" key="3">
    <citation type="submission" date="2020-12" db="UniProtKB">
        <authorList>
            <consortium name="EnsemblPlants"/>
        </authorList>
    </citation>
    <scope>IDENTIFICATION</scope>
</reference>
<dbReference type="AlphaFoldDB" id="A0A2K1KL69"/>
<gene>
    <name evidence="1" type="ORF">PHYPA_008197</name>
</gene>
<evidence type="ECO:0000313" key="1">
    <source>
        <dbReference type="EMBL" id="PNR54520.1"/>
    </source>
</evidence>
<dbReference type="InParanoid" id="A0A2K1KL69"/>
<organism evidence="1">
    <name type="scientific">Physcomitrium patens</name>
    <name type="common">Spreading-leaved earth moss</name>
    <name type="synonym">Physcomitrella patens</name>
    <dbReference type="NCBI Taxonomy" id="3218"/>
    <lineage>
        <taxon>Eukaryota</taxon>
        <taxon>Viridiplantae</taxon>
        <taxon>Streptophyta</taxon>
        <taxon>Embryophyta</taxon>
        <taxon>Bryophyta</taxon>
        <taxon>Bryophytina</taxon>
        <taxon>Bryopsida</taxon>
        <taxon>Funariidae</taxon>
        <taxon>Funariales</taxon>
        <taxon>Funariaceae</taxon>
        <taxon>Physcomitrium</taxon>
    </lineage>
</organism>
<dbReference type="Gramene" id="Pp3c5_26470V3.1">
    <property type="protein sequence ID" value="Pp3c5_26470V3.1"/>
    <property type="gene ID" value="Pp3c5_26470"/>
</dbReference>